<dbReference type="GO" id="GO:0005840">
    <property type="term" value="C:ribosome"/>
    <property type="evidence" value="ECO:0007669"/>
    <property type="project" value="UniProtKB-KW"/>
</dbReference>
<evidence type="ECO:0000256" key="3">
    <source>
        <dbReference type="HAMAP-Rule" id="MF_00359"/>
    </source>
</evidence>
<dbReference type="Pfam" id="PF01015">
    <property type="entry name" value="Ribosomal_S3Ae"/>
    <property type="match status" value="1"/>
</dbReference>
<dbReference type="InterPro" id="IPR001593">
    <property type="entry name" value="Ribosomal_eS1"/>
</dbReference>
<dbReference type="SMART" id="SM01397">
    <property type="entry name" value="Ribosomal_S3Ae"/>
    <property type="match status" value="1"/>
</dbReference>
<comment type="similarity">
    <text evidence="3">Belongs to the eukaryotic ribosomal protein eS1 family.</text>
</comment>
<evidence type="ECO:0000256" key="1">
    <source>
        <dbReference type="ARBA" id="ARBA00022980"/>
    </source>
</evidence>
<dbReference type="GO" id="GO:0003735">
    <property type="term" value="F:structural constituent of ribosome"/>
    <property type="evidence" value="ECO:0007669"/>
    <property type="project" value="InterPro"/>
</dbReference>
<dbReference type="RefSeq" id="WP_112093069.1">
    <property type="nucleotide sequence ID" value="NZ_QLOE01000001.1"/>
</dbReference>
<keyword evidence="5" id="KW-1185">Reference proteome</keyword>
<evidence type="ECO:0000313" key="5">
    <source>
        <dbReference type="Proteomes" id="UP000249782"/>
    </source>
</evidence>
<dbReference type="NCBIfam" id="NF003142">
    <property type="entry name" value="PRK04057.1"/>
    <property type="match status" value="1"/>
</dbReference>
<reference evidence="4 5" key="1">
    <citation type="submission" date="2018-06" db="EMBL/GenBank/DDBJ databases">
        <title>Draft genome sequence of hyperthermophilic methanogen Methanothermobacter tenebrarum sp. MCM-B 1447.</title>
        <authorList>
            <person name="Pore S.D."/>
            <person name="Dagar S."/>
            <person name="Dhakephalkar P.K."/>
        </authorList>
    </citation>
    <scope>NUCLEOTIDE SEQUENCE [LARGE SCALE GENOMIC DNA]</scope>
    <source>
        <strain evidence="4 5">MCM B 1447</strain>
    </source>
</reference>
<dbReference type="EMBL" id="QLOE01000001">
    <property type="protein sequence ID" value="RAO79758.1"/>
    <property type="molecule type" value="Genomic_DNA"/>
</dbReference>
<protein>
    <recommendedName>
        <fullName evidence="3">Small ribosomal subunit protein eS1</fullName>
    </recommendedName>
</protein>
<keyword evidence="2 3" id="KW-0687">Ribonucleoprotein</keyword>
<dbReference type="AlphaFoldDB" id="A0A328PAH2"/>
<proteinExistence type="inferred from homology"/>
<comment type="caution">
    <text evidence="4">The sequence shown here is derived from an EMBL/GenBank/DDBJ whole genome shotgun (WGS) entry which is preliminary data.</text>
</comment>
<sequence length="195" mass="22632">MAKVRRRRARDTWKEKKWYTVTAPSLFGEKEIGVTPARDPKLLSTRRVEATMRELTGDFSRQYVKLKFEIENVTGDKASTKFIGHELTTDYVRSMIRRGTSRVDAPKIVKTKDGYKVKIHTLAITTRRAKSSQQRYMRKIIEDKIEELASEKTFNELVEGIVTGKIASEIYHEAKKVYPLKRVEIIKTRVLEEPA</sequence>
<dbReference type="HAMAP" id="MF_00359">
    <property type="entry name" value="Ribosomal_eS1"/>
    <property type="match status" value="1"/>
</dbReference>
<dbReference type="PANTHER" id="PTHR11830">
    <property type="entry name" value="40S RIBOSOMAL PROTEIN S3A"/>
    <property type="match status" value="1"/>
</dbReference>
<organism evidence="4 5">
    <name type="scientific">Methanothermobacter tenebrarum</name>
    <dbReference type="NCBI Taxonomy" id="680118"/>
    <lineage>
        <taxon>Archaea</taxon>
        <taxon>Methanobacteriati</taxon>
        <taxon>Methanobacteriota</taxon>
        <taxon>Methanomada group</taxon>
        <taxon>Methanobacteria</taxon>
        <taxon>Methanobacteriales</taxon>
        <taxon>Methanobacteriaceae</taxon>
        <taxon>Methanothermobacter</taxon>
    </lineage>
</organism>
<dbReference type="InterPro" id="IPR030838">
    <property type="entry name" value="Ribosomal_eS1_arc"/>
</dbReference>
<dbReference type="GO" id="GO:0006412">
    <property type="term" value="P:translation"/>
    <property type="evidence" value="ECO:0007669"/>
    <property type="project" value="UniProtKB-UniRule"/>
</dbReference>
<gene>
    <name evidence="3" type="primary">rps3ae</name>
    <name evidence="4" type="ORF">DPC56_00250</name>
</gene>
<dbReference type="GO" id="GO:1990904">
    <property type="term" value="C:ribonucleoprotein complex"/>
    <property type="evidence" value="ECO:0007669"/>
    <property type="project" value="UniProtKB-KW"/>
</dbReference>
<dbReference type="OrthoDB" id="30639at2157"/>
<keyword evidence="1 3" id="KW-0689">Ribosomal protein</keyword>
<evidence type="ECO:0000313" key="4">
    <source>
        <dbReference type="EMBL" id="RAO79758.1"/>
    </source>
</evidence>
<dbReference type="Proteomes" id="UP000249782">
    <property type="component" value="Unassembled WGS sequence"/>
</dbReference>
<evidence type="ECO:0000256" key="2">
    <source>
        <dbReference type="ARBA" id="ARBA00023274"/>
    </source>
</evidence>
<name>A0A328PAH2_9EURY</name>
<accession>A0A328PAH2</accession>